<keyword evidence="1" id="KW-0472">Membrane</keyword>
<evidence type="ECO:0000256" key="1">
    <source>
        <dbReference type="SAM" id="Phobius"/>
    </source>
</evidence>
<dbReference type="OrthoDB" id="6494670at2"/>
<dbReference type="RefSeq" id="WP_004237330.1">
    <property type="nucleotide sequence ID" value="NZ_ABGYJJ040000001.1"/>
</dbReference>
<name>A0A0A5SKZ7_MORMO</name>
<keyword evidence="1" id="KW-0812">Transmembrane</keyword>
<feature type="transmembrane region" description="Helical" evidence="1">
    <location>
        <begin position="41"/>
        <end position="63"/>
    </location>
</feature>
<sequence>MKRKLSLLLGNLLMVVGMLLMVGSMAFTVGVLIFALPLPDIYSEASLMGIFIGALVWLGGAGLSGRRESIADKYYWLRHFHSRYRRRMP</sequence>
<dbReference type="Proteomes" id="UP001182247">
    <property type="component" value="Unassembled WGS sequence"/>
</dbReference>
<dbReference type="Pfam" id="PF10762">
    <property type="entry name" value="DUF2583"/>
    <property type="match status" value="1"/>
</dbReference>
<dbReference type="InterPro" id="IPR019698">
    <property type="entry name" value="DUF2583"/>
</dbReference>
<feature type="transmembrane region" description="Helical" evidence="1">
    <location>
        <begin position="12"/>
        <end position="35"/>
    </location>
</feature>
<reference evidence="2" key="1">
    <citation type="submission" date="2017-12" db="EMBL/GenBank/DDBJ databases">
        <title>Genome sequencing and analysis.</title>
        <authorList>
            <person name="Huang Y.-T."/>
        </authorList>
    </citation>
    <scope>NUCLEOTIDE SEQUENCE</scope>
    <source>
        <strain evidence="2">VGH116</strain>
    </source>
</reference>
<organism evidence="2 4">
    <name type="scientific">Morganella morganii</name>
    <name type="common">Proteus morganii</name>
    <dbReference type="NCBI Taxonomy" id="582"/>
    <lineage>
        <taxon>Bacteria</taxon>
        <taxon>Pseudomonadati</taxon>
        <taxon>Pseudomonadota</taxon>
        <taxon>Gammaproteobacteria</taxon>
        <taxon>Enterobacterales</taxon>
        <taxon>Morganellaceae</taxon>
        <taxon>Morganella</taxon>
    </lineage>
</organism>
<reference evidence="3" key="2">
    <citation type="submission" date="2023-02" db="EMBL/GenBank/DDBJ databases">
        <title>Detection, antimicrobial susceptibility and genomic characterization of NDM-producing species of Morganellaceae, Yersiniaceae, and Enterobacteriaceae other than Klebsiella.</title>
        <authorList>
            <person name="Camargo C.H."/>
            <person name="Sacchi C.T."/>
            <person name="Campos K.R."/>
        </authorList>
    </citation>
    <scope>NUCLEOTIDE SEQUENCE</scope>
    <source>
        <strain evidence="3">1189_21</strain>
    </source>
</reference>
<evidence type="ECO:0000313" key="4">
    <source>
        <dbReference type="Proteomes" id="UP000650477"/>
    </source>
</evidence>
<dbReference type="Proteomes" id="UP000650477">
    <property type="component" value="Unassembled WGS sequence"/>
</dbReference>
<evidence type="ECO:0000313" key="2">
    <source>
        <dbReference type="EMBL" id="MBE8613213.1"/>
    </source>
</evidence>
<dbReference type="EMBL" id="PKLF01000010">
    <property type="protein sequence ID" value="MBE8613213.1"/>
    <property type="molecule type" value="Genomic_DNA"/>
</dbReference>
<dbReference type="AlphaFoldDB" id="A0A0A5SKZ7"/>
<proteinExistence type="predicted"/>
<dbReference type="EMBL" id="JAPKIY010000003">
    <property type="protein sequence ID" value="MDS0896894.1"/>
    <property type="molecule type" value="Genomic_DNA"/>
</dbReference>
<gene>
    <name evidence="2" type="ORF">CYG68_12470</name>
    <name evidence="3" type="ORF">OSC06_02840</name>
</gene>
<dbReference type="STRING" id="582.AL531_05580"/>
<dbReference type="GeneID" id="93360653"/>
<keyword evidence="1" id="KW-1133">Transmembrane helix</keyword>
<accession>A0A0A5SKZ7</accession>
<protein>
    <submittedName>
        <fullName evidence="2">DUF2583 domain-containing protein</fullName>
    </submittedName>
    <submittedName>
        <fullName evidence="3">DUF2583 family protein</fullName>
    </submittedName>
</protein>
<comment type="caution">
    <text evidence="2">The sequence shown here is derived from an EMBL/GenBank/DDBJ whole genome shotgun (WGS) entry which is preliminary data.</text>
</comment>
<evidence type="ECO:0000313" key="3">
    <source>
        <dbReference type="EMBL" id="MDS0896894.1"/>
    </source>
</evidence>